<accession>A0A8S5TY30</accession>
<keyword evidence="1" id="KW-0812">Transmembrane</keyword>
<evidence type="ECO:0000313" key="2">
    <source>
        <dbReference type="EMBL" id="DAF87112.1"/>
    </source>
</evidence>
<dbReference type="EMBL" id="BK015959">
    <property type="protein sequence ID" value="DAF87112.1"/>
    <property type="molecule type" value="Genomic_DNA"/>
</dbReference>
<sequence length="174" mass="19666">MFITSKLFAPLNYLRIKHSEKYWFDFILPVFFSIVILAATNALDTNINFLGDNGVIQLVNAILQILAGFYIASLAAVATFSRPEMDNVMQGIAPQLKGKPLTRRVFVTHLFGYLAFMSIFLYFLGGIAKMINLTTPLAHYLVLALEFIYLALLFNILFVTSLGLFYMIARIHRG</sequence>
<proteinExistence type="predicted"/>
<keyword evidence="1" id="KW-1133">Transmembrane helix</keyword>
<protein>
    <submittedName>
        <fullName evidence="2">Uncharacterized protein</fullName>
    </submittedName>
</protein>
<feature type="transmembrane region" description="Helical" evidence="1">
    <location>
        <begin position="147"/>
        <end position="169"/>
    </location>
</feature>
<name>A0A8S5TY30_9VIRU</name>
<evidence type="ECO:0000256" key="1">
    <source>
        <dbReference type="SAM" id="Phobius"/>
    </source>
</evidence>
<keyword evidence="1" id="KW-0472">Membrane</keyword>
<feature type="transmembrane region" description="Helical" evidence="1">
    <location>
        <begin position="105"/>
        <end position="127"/>
    </location>
</feature>
<feature type="transmembrane region" description="Helical" evidence="1">
    <location>
        <begin position="55"/>
        <end position="80"/>
    </location>
</feature>
<organism evidence="2">
    <name type="scientific">Phage sp. ctHEp8</name>
    <dbReference type="NCBI Taxonomy" id="2825790"/>
    <lineage>
        <taxon>Viruses</taxon>
    </lineage>
</organism>
<feature type="transmembrane region" description="Helical" evidence="1">
    <location>
        <begin position="22"/>
        <end position="43"/>
    </location>
</feature>
<reference evidence="2" key="1">
    <citation type="journal article" date="2021" name="Proc. Natl. Acad. Sci. U.S.A.">
        <title>A Catalog of Tens of Thousands of Viruses from Human Metagenomes Reveals Hidden Associations with Chronic Diseases.</title>
        <authorList>
            <person name="Tisza M.J."/>
            <person name="Buck C.B."/>
        </authorList>
    </citation>
    <scope>NUCLEOTIDE SEQUENCE</scope>
    <source>
        <strain evidence="2">CtHEp8</strain>
    </source>
</reference>